<dbReference type="PANTHER" id="PTHR46018:SF2">
    <property type="entry name" value="ZINC PHOSPHODIESTERASE ELAC PROTEIN 1"/>
    <property type="match status" value="1"/>
</dbReference>
<dbReference type="Proteomes" id="UP000051213">
    <property type="component" value="Unassembled WGS sequence"/>
</dbReference>
<dbReference type="InterPro" id="IPR001279">
    <property type="entry name" value="Metallo-B-lactamas"/>
</dbReference>
<dbReference type="Gene3D" id="3.60.15.10">
    <property type="entry name" value="Ribonuclease Z/Hydroxyacylglutathione hydrolase-like"/>
    <property type="match status" value="1"/>
</dbReference>
<comment type="caution">
    <text evidence="3">The sequence shown here is derived from an EMBL/GenBank/DDBJ whole genome shotgun (WGS) entry which is preliminary data.</text>
</comment>
<dbReference type="Pfam" id="PF12706">
    <property type="entry name" value="Lactamase_B_2"/>
    <property type="match status" value="1"/>
</dbReference>
<dbReference type="InterPro" id="IPR036866">
    <property type="entry name" value="RibonucZ/Hydroxyglut_hydro"/>
</dbReference>
<evidence type="ECO:0000313" key="3">
    <source>
        <dbReference type="EMBL" id="KRO93682.1"/>
    </source>
</evidence>
<organism evidence="3 4">
    <name type="scientific">SAR92 bacterium BACL26 MAG-121220-bin70</name>
    <dbReference type="NCBI Taxonomy" id="1655626"/>
    <lineage>
        <taxon>Bacteria</taxon>
        <taxon>Pseudomonadati</taxon>
        <taxon>Pseudomonadota</taxon>
        <taxon>Gammaproteobacteria</taxon>
        <taxon>Cellvibrionales</taxon>
        <taxon>Porticoccaceae</taxon>
        <taxon>SAR92 clade</taxon>
    </lineage>
</organism>
<evidence type="ECO:0000256" key="1">
    <source>
        <dbReference type="ARBA" id="ARBA00022801"/>
    </source>
</evidence>
<dbReference type="SMART" id="SM00849">
    <property type="entry name" value="Lactamase_B"/>
    <property type="match status" value="1"/>
</dbReference>
<name>A0A0R2U7K6_9GAMM</name>
<feature type="domain" description="Metallo-beta-lactamase" evidence="2">
    <location>
        <begin position="67"/>
        <end position="284"/>
    </location>
</feature>
<dbReference type="GO" id="GO:0042781">
    <property type="term" value="F:3'-tRNA processing endoribonuclease activity"/>
    <property type="evidence" value="ECO:0007669"/>
    <property type="project" value="TreeGrafter"/>
</dbReference>
<dbReference type="CDD" id="cd07719">
    <property type="entry name" value="arylsulfatase_AtsA-like_MBL-fold"/>
    <property type="match status" value="1"/>
</dbReference>
<gene>
    <name evidence="3" type="ORF">ABS24_02315</name>
</gene>
<dbReference type="EMBL" id="LICA01000224">
    <property type="protein sequence ID" value="KRO93682.1"/>
    <property type="molecule type" value="Genomic_DNA"/>
</dbReference>
<evidence type="ECO:0000259" key="2">
    <source>
        <dbReference type="SMART" id="SM00849"/>
    </source>
</evidence>
<accession>A0A0R2U7K6</accession>
<dbReference type="PANTHER" id="PTHR46018">
    <property type="entry name" value="ZINC PHOSPHODIESTERASE ELAC PROTEIN 1"/>
    <property type="match status" value="1"/>
</dbReference>
<dbReference type="InterPro" id="IPR044094">
    <property type="entry name" value="AtsA-like_MBL-fold"/>
</dbReference>
<protein>
    <submittedName>
        <fullName evidence="3">Ribonuclease Z</fullName>
    </submittedName>
</protein>
<sequence length="358" mass="38166">MKKRYLIVTLLIALLLIGYSQRGPILLKALPNALTTLMSANGIDDLGPGLHVGLCGAGGPMPSADRSGPCVAVIAGGKLFLVDTGTNGARNILRMGLDLGAVEGVFLTHFHSDHIDGLGETAMLRWIGGSHTDPMPVYGPKGVAEVVDAFNQAYNLDASYRTAHHGTTVASPTGSGMTAVTFDIPQNDVSLTIYDKDDLKVDMIRVDHAPIAPAVAYLFTYKGRTVLVSGDTVKSPNIEKFSQGIDLLVHEALSPQLLQMMSAGAKNANALSRAKIFHDVLDYHTSPVEAAEIARDAKVGHLLYYHVVPPLDIPGMDAIWLNGVDDVFSDYTLGQDGTLFTLPVNSAKIVRVQSKLAN</sequence>
<evidence type="ECO:0000313" key="4">
    <source>
        <dbReference type="Proteomes" id="UP000051213"/>
    </source>
</evidence>
<reference evidence="3 4" key="1">
    <citation type="submission" date="2015-10" db="EMBL/GenBank/DDBJ databases">
        <title>Metagenome-Assembled Genomes uncover a global brackish microbiome.</title>
        <authorList>
            <person name="Hugerth L.W."/>
            <person name="Larsson J."/>
            <person name="Alneberg J."/>
            <person name="Lindh M.V."/>
            <person name="Legrand C."/>
            <person name="Pinhassi J."/>
            <person name="Andersson A.F."/>
        </authorList>
    </citation>
    <scope>NUCLEOTIDE SEQUENCE [LARGE SCALE GENOMIC DNA]</scope>
    <source>
        <strain evidence="3">BACL26 MAG-121220-bin70</strain>
    </source>
</reference>
<dbReference type="AlphaFoldDB" id="A0A0R2U7K6"/>
<dbReference type="SUPFAM" id="SSF56281">
    <property type="entry name" value="Metallo-hydrolase/oxidoreductase"/>
    <property type="match status" value="1"/>
</dbReference>
<proteinExistence type="predicted"/>
<keyword evidence="1" id="KW-0378">Hydrolase</keyword>